<gene>
    <name evidence="2" type="ORF">UFOVP652_62</name>
    <name evidence="3" type="ORF">UFOVP734_62</name>
</gene>
<sequence>MSDVKLPTLNRSSRGSESREKDARRKPWAPPSRLDAPPAPAGYKHRWIRAEAGGFDDRTNISGKLREGYELVRGDEYPDYHVPTVDDGRHAGVISVGGLLLARIPDETVAERNAYYRDRANDQLQAADNELMKANAHNTMTIQRPTRQSRVSFGGSTKS</sequence>
<feature type="compositionally biased region" description="Basic and acidic residues" evidence="1">
    <location>
        <begin position="14"/>
        <end position="25"/>
    </location>
</feature>
<evidence type="ECO:0000256" key="1">
    <source>
        <dbReference type="SAM" id="MobiDB-lite"/>
    </source>
</evidence>
<feature type="region of interest" description="Disordered" evidence="1">
    <location>
        <begin position="137"/>
        <end position="159"/>
    </location>
</feature>
<proteinExistence type="predicted"/>
<dbReference type="EMBL" id="LR798328">
    <property type="protein sequence ID" value="CAB5224376.1"/>
    <property type="molecule type" value="Genomic_DNA"/>
</dbReference>
<feature type="region of interest" description="Disordered" evidence="1">
    <location>
        <begin position="1"/>
        <end position="41"/>
    </location>
</feature>
<evidence type="ECO:0000313" key="2">
    <source>
        <dbReference type="EMBL" id="CAB4155024.1"/>
    </source>
</evidence>
<accession>A0A6J5NHZ4</accession>
<name>A0A6J5NHZ4_9CAUD</name>
<reference evidence="2" key="1">
    <citation type="submission" date="2020-04" db="EMBL/GenBank/DDBJ databases">
        <authorList>
            <person name="Chiriac C."/>
            <person name="Salcher M."/>
            <person name="Ghai R."/>
            <person name="Kavagutti S V."/>
        </authorList>
    </citation>
    <scope>NUCLEOTIDE SEQUENCE</scope>
</reference>
<protein>
    <submittedName>
        <fullName evidence="2">Uncharacterized protein</fullName>
    </submittedName>
</protein>
<evidence type="ECO:0000313" key="3">
    <source>
        <dbReference type="EMBL" id="CAB5224376.1"/>
    </source>
</evidence>
<dbReference type="EMBL" id="LR796617">
    <property type="protein sequence ID" value="CAB4155024.1"/>
    <property type="molecule type" value="Genomic_DNA"/>
</dbReference>
<organism evidence="2">
    <name type="scientific">uncultured Caudovirales phage</name>
    <dbReference type="NCBI Taxonomy" id="2100421"/>
    <lineage>
        <taxon>Viruses</taxon>
        <taxon>Duplodnaviria</taxon>
        <taxon>Heunggongvirae</taxon>
        <taxon>Uroviricota</taxon>
        <taxon>Caudoviricetes</taxon>
        <taxon>Peduoviridae</taxon>
        <taxon>Maltschvirus</taxon>
        <taxon>Maltschvirus maltsch</taxon>
    </lineage>
</organism>